<accession>A0A060XK27</accession>
<evidence type="ECO:0000313" key="1">
    <source>
        <dbReference type="EMBL" id="CDQ79958.1"/>
    </source>
</evidence>
<protein>
    <submittedName>
        <fullName evidence="1">Uncharacterized protein</fullName>
    </submittedName>
</protein>
<proteinExistence type="predicted"/>
<name>A0A060XK27_ONCMY</name>
<dbReference type="AlphaFoldDB" id="A0A060XK27"/>
<dbReference type="Pfam" id="PF15015">
    <property type="entry name" value="NYD-SP12_N"/>
    <property type="match status" value="1"/>
</dbReference>
<dbReference type="PANTHER" id="PTHR47228:SF1">
    <property type="entry name" value="SPERMATOGENESIS-ASSOCIATED PROTEIN 16"/>
    <property type="match status" value="1"/>
</dbReference>
<dbReference type="GO" id="GO:0005794">
    <property type="term" value="C:Golgi apparatus"/>
    <property type="evidence" value="ECO:0007669"/>
    <property type="project" value="InterPro"/>
</dbReference>
<sequence>MEYEDSSKVASLIKSRLVSFSLKLKRPEIALNNSHGAIQLNTIYFFHHLSQAMVYRLLGNQCVAGG</sequence>
<dbReference type="InterPro" id="IPR029161">
    <property type="entry name" value="SPATA16"/>
</dbReference>
<reference evidence="1" key="2">
    <citation type="submission" date="2014-03" db="EMBL/GenBank/DDBJ databases">
        <authorList>
            <person name="Genoscope - CEA"/>
        </authorList>
    </citation>
    <scope>NUCLEOTIDE SEQUENCE</scope>
</reference>
<dbReference type="STRING" id="8022.A0A060XK27"/>
<reference evidence="1" key="1">
    <citation type="journal article" date="2014" name="Nat. Commun.">
        <title>The rainbow trout genome provides novel insights into evolution after whole-genome duplication in vertebrates.</title>
        <authorList>
            <person name="Berthelot C."/>
            <person name="Brunet F."/>
            <person name="Chalopin D."/>
            <person name="Juanchich A."/>
            <person name="Bernard M."/>
            <person name="Noel B."/>
            <person name="Bento P."/>
            <person name="Da Silva C."/>
            <person name="Labadie K."/>
            <person name="Alberti A."/>
            <person name="Aury J.M."/>
            <person name="Louis A."/>
            <person name="Dehais P."/>
            <person name="Bardou P."/>
            <person name="Montfort J."/>
            <person name="Klopp C."/>
            <person name="Cabau C."/>
            <person name="Gaspin C."/>
            <person name="Thorgaard G.H."/>
            <person name="Boussaha M."/>
            <person name="Quillet E."/>
            <person name="Guyomard R."/>
            <person name="Galiana D."/>
            <person name="Bobe J."/>
            <person name="Volff J.N."/>
            <person name="Genet C."/>
            <person name="Wincker P."/>
            <person name="Jaillon O."/>
            <person name="Roest Crollius H."/>
            <person name="Guiguen Y."/>
        </authorList>
    </citation>
    <scope>NUCLEOTIDE SEQUENCE [LARGE SCALE GENOMIC DNA]</scope>
</reference>
<evidence type="ECO:0000313" key="2">
    <source>
        <dbReference type="Proteomes" id="UP000193380"/>
    </source>
</evidence>
<dbReference type="PANTHER" id="PTHR47228">
    <property type="entry name" value="SPERMATOGENESIS-ASSOCIATED PROTEIN 16"/>
    <property type="match status" value="1"/>
</dbReference>
<dbReference type="PaxDb" id="8022-A0A060XK27"/>
<dbReference type="EMBL" id="FR905524">
    <property type="protein sequence ID" value="CDQ79958.1"/>
    <property type="molecule type" value="Genomic_DNA"/>
</dbReference>
<dbReference type="GO" id="GO:0007283">
    <property type="term" value="P:spermatogenesis"/>
    <property type="evidence" value="ECO:0007669"/>
    <property type="project" value="InterPro"/>
</dbReference>
<dbReference type="Proteomes" id="UP000193380">
    <property type="component" value="Unassembled WGS sequence"/>
</dbReference>
<organism evidence="1 2">
    <name type="scientific">Oncorhynchus mykiss</name>
    <name type="common">Rainbow trout</name>
    <name type="synonym">Salmo gairdneri</name>
    <dbReference type="NCBI Taxonomy" id="8022"/>
    <lineage>
        <taxon>Eukaryota</taxon>
        <taxon>Metazoa</taxon>
        <taxon>Chordata</taxon>
        <taxon>Craniata</taxon>
        <taxon>Vertebrata</taxon>
        <taxon>Euteleostomi</taxon>
        <taxon>Actinopterygii</taxon>
        <taxon>Neopterygii</taxon>
        <taxon>Teleostei</taxon>
        <taxon>Protacanthopterygii</taxon>
        <taxon>Salmoniformes</taxon>
        <taxon>Salmonidae</taxon>
        <taxon>Salmoninae</taxon>
        <taxon>Oncorhynchus</taxon>
    </lineage>
</organism>
<gene>
    <name evidence="1" type="ORF">GSONMT00061290001</name>
</gene>